<dbReference type="InterPro" id="IPR020583">
    <property type="entry name" value="Inositol_monoP_metal-BS"/>
</dbReference>
<dbReference type="GO" id="GO:0008934">
    <property type="term" value="F:inositol monophosphate 1-phosphatase activity"/>
    <property type="evidence" value="ECO:0007669"/>
    <property type="project" value="TreeGrafter"/>
</dbReference>
<dbReference type="EMBL" id="AYZQ01000001">
    <property type="protein sequence ID" value="KRM72546.1"/>
    <property type="molecule type" value="Genomic_DNA"/>
</dbReference>
<keyword evidence="3 4" id="KW-0460">Magnesium</keyword>
<feature type="binding site" evidence="4">
    <location>
        <position position="90"/>
    </location>
    <ligand>
        <name>Mg(2+)</name>
        <dbReference type="ChEBI" id="CHEBI:18420"/>
        <label>2</label>
    </ligand>
</feature>
<dbReference type="Gene3D" id="3.30.540.10">
    <property type="entry name" value="Fructose-1,6-Bisphosphatase, subunit A, domain 1"/>
    <property type="match status" value="1"/>
</dbReference>
<comment type="cofactor">
    <cofactor evidence="4">
        <name>Mg(2+)</name>
        <dbReference type="ChEBI" id="CHEBI:18420"/>
    </cofactor>
</comment>
<organism evidence="5 6">
    <name type="scientific">Lacticaseibacillus brantae DSM 23927</name>
    <dbReference type="NCBI Taxonomy" id="1423727"/>
    <lineage>
        <taxon>Bacteria</taxon>
        <taxon>Bacillati</taxon>
        <taxon>Bacillota</taxon>
        <taxon>Bacilli</taxon>
        <taxon>Lactobacillales</taxon>
        <taxon>Lactobacillaceae</taxon>
        <taxon>Lacticaseibacillus</taxon>
    </lineage>
</organism>
<keyword evidence="6" id="KW-1185">Reference proteome</keyword>
<reference evidence="5 6" key="1">
    <citation type="journal article" date="2015" name="Genome Announc.">
        <title>Expanding the biotechnology potential of lactobacilli through comparative genomics of 213 strains and associated genera.</title>
        <authorList>
            <person name="Sun Z."/>
            <person name="Harris H.M."/>
            <person name="McCann A."/>
            <person name="Guo C."/>
            <person name="Argimon S."/>
            <person name="Zhang W."/>
            <person name="Yang X."/>
            <person name="Jeffery I.B."/>
            <person name="Cooney J.C."/>
            <person name="Kagawa T.F."/>
            <person name="Liu W."/>
            <person name="Song Y."/>
            <person name="Salvetti E."/>
            <person name="Wrobel A."/>
            <person name="Rasinkangas P."/>
            <person name="Parkhill J."/>
            <person name="Rea M.C."/>
            <person name="O'Sullivan O."/>
            <person name="Ritari J."/>
            <person name="Douillard F.P."/>
            <person name="Paul Ross R."/>
            <person name="Yang R."/>
            <person name="Briner A.E."/>
            <person name="Felis G.E."/>
            <person name="de Vos W.M."/>
            <person name="Barrangou R."/>
            <person name="Klaenhammer T.R."/>
            <person name="Caufield P.W."/>
            <person name="Cui Y."/>
            <person name="Zhang H."/>
            <person name="O'Toole P.W."/>
        </authorList>
    </citation>
    <scope>NUCLEOTIDE SEQUENCE [LARGE SCALE GENOMIC DNA]</scope>
    <source>
        <strain evidence="5 6">DSM 23927</strain>
    </source>
</reference>
<keyword evidence="1 4" id="KW-0479">Metal-binding</keyword>
<protein>
    <submittedName>
        <fullName evidence="5">Fructose-1,6-bisphosphatase</fullName>
    </submittedName>
</protein>
<gene>
    <name evidence="5" type="ORF">FC34_GL000253</name>
</gene>
<evidence type="ECO:0000256" key="2">
    <source>
        <dbReference type="ARBA" id="ARBA00022801"/>
    </source>
</evidence>
<feature type="binding site" evidence="4">
    <location>
        <position position="70"/>
    </location>
    <ligand>
        <name>Mg(2+)</name>
        <dbReference type="ChEBI" id="CHEBI:18420"/>
        <label>1</label>
        <note>catalytic</note>
    </ligand>
</feature>
<dbReference type="PROSITE" id="PS00629">
    <property type="entry name" value="IMP_1"/>
    <property type="match status" value="1"/>
</dbReference>
<dbReference type="Proteomes" id="UP000051672">
    <property type="component" value="Unassembled WGS sequence"/>
</dbReference>
<dbReference type="GO" id="GO:0046872">
    <property type="term" value="F:metal ion binding"/>
    <property type="evidence" value="ECO:0007669"/>
    <property type="project" value="UniProtKB-KW"/>
</dbReference>
<comment type="caution">
    <text evidence="5">The sequence shown here is derived from an EMBL/GenBank/DDBJ whole genome shotgun (WGS) entry which is preliminary data.</text>
</comment>
<dbReference type="AlphaFoldDB" id="A0A0R2B1B2"/>
<dbReference type="STRING" id="1423727.FC34_GL000253"/>
<evidence type="ECO:0000256" key="4">
    <source>
        <dbReference type="PIRSR" id="PIRSR600760-2"/>
    </source>
</evidence>
<name>A0A0R2B1B2_9LACO</name>
<dbReference type="CDD" id="cd01637">
    <property type="entry name" value="IMPase_like"/>
    <property type="match status" value="1"/>
</dbReference>
<dbReference type="OrthoDB" id="9772456at2"/>
<keyword evidence="2" id="KW-0378">Hydrolase</keyword>
<dbReference type="RefSeq" id="WP_057893572.1">
    <property type="nucleotide sequence ID" value="NZ_AYZQ01000001.1"/>
</dbReference>
<dbReference type="PANTHER" id="PTHR20854">
    <property type="entry name" value="INOSITOL MONOPHOSPHATASE"/>
    <property type="match status" value="1"/>
</dbReference>
<dbReference type="PRINTS" id="PR00377">
    <property type="entry name" value="IMPHPHTASES"/>
</dbReference>
<dbReference type="SUPFAM" id="SSF56655">
    <property type="entry name" value="Carbohydrate phosphatase"/>
    <property type="match status" value="1"/>
</dbReference>
<dbReference type="InterPro" id="IPR000760">
    <property type="entry name" value="Inositol_monophosphatase-like"/>
</dbReference>
<dbReference type="GO" id="GO:0006020">
    <property type="term" value="P:inositol metabolic process"/>
    <property type="evidence" value="ECO:0007669"/>
    <property type="project" value="TreeGrafter"/>
</dbReference>
<sequence>MTVDVYRLHAQVTAWLQASRIHVQDAMRQPLDVATKSNRNDLVTNVDQQNQIFLAEQIQTAYPNAHIEGEEGTADKINRLDGLVFFVDPIDGTMNFVKQRAHFAIMIGVYEDGQPVYGAIMDVMQNAIVAGGPELPARVNDVLLPALPDLALADGLIGVNGPMHAHNRLHIADIALASSGARMSGSAGMEFMEIAQNRQLGYISFLKPWDVAAGMAIVSGQGVVVTRPDGGPIDLLNAGLVVAATPKAHQEILTWMQTN</sequence>
<dbReference type="PANTHER" id="PTHR20854:SF4">
    <property type="entry name" value="INOSITOL-1-MONOPHOSPHATASE-RELATED"/>
    <property type="match status" value="1"/>
</dbReference>
<evidence type="ECO:0000256" key="1">
    <source>
        <dbReference type="ARBA" id="ARBA00022723"/>
    </source>
</evidence>
<evidence type="ECO:0000256" key="3">
    <source>
        <dbReference type="ARBA" id="ARBA00022842"/>
    </source>
</evidence>
<dbReference type="GO" id="GO:0007165">
    <property type="term" value="P:signal transduction"/>
    <property type="evidence" value="ECO:0007669"/>
    <property type="project" value="TreeGrafter"/>
</dbReference>
<accession>A0A0R2B1B2</accession>
<dbReference type="Gene3D" id="3.40.190.80">
    <property type="match status" value="1"/>
</dbReference>
<dbReference type="PATRIC" id="fig|1423727.3.peg.256"/>
<feature type="binding site" evidence="4">
    <location>
        <position position="91"/>
    </location>
    <ligand>
        <name>Mg(2+)</name>
        <dbReference type="ChEBI" id="CHEBI:18420"/>
        <label>1</label>
        <note>catalytic</note>
    </ligand>
</feature>
<proteinExistence type="predicted"/>
<evidence type="ECO:0000313" key="5">
    <source>
        <dbReference type="EMBL" id="KRM72546.1"/>
    </source>
</evidence>
<dbReference type="Pfam" id="PF00459">
    <property type="entry name" value="Inositol_P"/>
    <property type="match status" value="1"/>
</dbReference>
<feature type="binding site" evidence="4">
    <location>
        <position position="210"/>
    </location>
    <ligand>
        <name>Mg(2+)</name>
        <dbReference type="ChEBI" id="CHEBI:18420"/>
        <label>1</label>
        <note>catalytic</note>
    </ligand>
</feature>
<feature type="binding site" evidence="4">
    <location>
        <position position="88"/>
    </location>
    <ligand>
        <name>Mg(2+)</name>
        <dbReference type="ChEBI" id="CHEBI:18420"/>
        <label>1</label>
        <note>catalytic</note>
    </ligand>
</feature>
<evidence type="ECO:0000313" key="6">
    <source>
        <dbReference type="Proteomes" id="UP000051672"/>
    </source>
</evidence>